<evidence type="ECO:0000313" key="2">
    <source>
        <dbReference type="Proteomes" id="UP000238169"/>
    </source>
</evidence>
<gene>
    <name evidence="1" type="ORF">NOV72_01779</name>
</gene>
<organism evidence="1 2">
    <name type="scientific">Caballeronia novacaledonica</name>
    <dbReference type="NCBI Taxonomy" id="1544861"/>
    <lineage>
        <taxon>Bacteria</taxon>
        <taxon>Pseudomonadati</taxon>
        <taxon>Pseudomonadota</taxon>
        <taxon>Betaproteobacteria</taxon>
        <taxon>Burkholderiales</taxon>
        <taxon>Burkholderiaceae</taxon>
        <taxon>Caballeronia</taxon>
    </lineage>
</organism>
<accession>A0A2U3I351</accession>
<dbReference type="RefSeq" id="WP_106854233.1">
    <property type="nucleotide sequence ID" value="NZ_OGTP01000004.1"/>
</dbReference>
<dbReference type="AlphaFoldDB" id="A0A2U3I351"/>
<dbReference type="EMBL" id="OGTP01000004">
    <property type="protein sequence ID" value="SPB14537.1"/>
    <property type="molecule type" value="Genomic_DNA"/>
</dbReference>
<dbReference type="Proteomes" id="UP000238169">
    <property type="component" value="Unassembled WGS sequence"/>
</dbReference>
<proteinExistence type="predicted"/>
<sequence>MRSKNFVILWRQDWFVIDRFKWLSEDASLFPDAQEHLALCRAGQQAMQNNEIDKLRSVVSNLDAIRIYSSAEDDMIAASNILLG</sequence>
<evidence type="ECO:0000313" key="1">
    <source>
        <dbReference type="EMBL" id="SPB14537.1"/>
    </source>
</evidence>
<protein>
    <submittedName>
        <fullName evidence="1">Uncharacterized protein</fullName>
    </submittedName>
</protein>
<name>A0A2U3I351_9BURK</name>
<reference evidence="2" key="1">
    <citation type="submission" date="2018-01" db="EMBL/GenBank/DDBJ databases">
        <authorList>
            <person name="Peeters C."/>
        </authorList>
    </citation>
    <scope>NUCLEOTIDE SEQUENCE [LARGE SCALE GENOMIC DNA]</scope>
</reference>
<keyword evidence="2" id="KW-1185">Reference proteome</keyword>